<organism evidence="1 2">
    <name type="scientific">Dactylosporangium darangshiense</name>
    <dbReference type="NCBI Taxonomy" id="579108"/>
    <lineage>
        <taxon>Bacteria</taxon>
        <taxon>Bacillati</taxon>
        <taxon>Actinomycetota</taxon>
        <taxon>Actinomycetes</taxon>
        <taxon>Micromonosporales</taxon>
        <taxon>Micromonosporaceae</taxon>
        <taxon>Dactylosporangium</taxon>
    </lineage>
</organism>
<keyword evidence="2" id="KW-1185">Reference proteome</keyword>
<dbReference type="Gene3D" id="3.40.1800.10">
    <property type="entry name" value="His-Me finger endonucleases"/>
    <property type="match status" value="1"/>
</dbReference>
<sequence length="270" mass="29624">MPKPLPESTKTKLRRRLSYHAARLWPALAEVKVDFRGMFAYVEGQLPDGTSMSLCRLRYHGSPYLWGFAIYLAGGGRYQDSMLPSGTPVGTAEEALDCACGVYLNNPADPIPPPDDRHSPIIAATTTPTTTPLLHPAARRRLARGREWATRACCVQTPWTACARHGITGVLYWQMMYAQQGVCAICGQCAYRDGEIVPLGIDHDHACCDAPTGCARCVRGLLCSPCGGWLGAYERQTRFPGLAGFLARHRTQVDAYLATPTTAIVRRQRT</sequence>
<dbReference type="EMBL" id="BAABAT010000083">
    <property type="protein sequence ID" value="GAA4263887.1"/>
    <property type="molecule type" value="Genomic_DNA"/>
</dbReference>
<proteinExistence type="predicted"/>
<reference evidence="2" key="1">
    <citation type="journal article" date="2019" name="Int. J. Syst. Evol. Microbiol.">
        <title>The Global Catalogue of Microorganisms (GCM) 10K type strain sequencing project: providing services to taxonomists for standard genome sequencing and annotation.</title>
        <authorList>
            <consortium name="The Broad Institute Genomics Platform"/>
            <consortium name="The Broad Institute Genome Sequencing Center for Infectious Disease"/>
            <person name="Wu L."/>
            <person name="Ma J."/>
        </authorList>
    </citation>
    <scope>NUCLEOTIDE SEQUENCE [LARGE SCALE GENOMIC DNA]</scope>
    <source>
        <strain evidence="2">JCM 17441</strain>
    </source>
</reference>
<dbReference type="Proteomes" id="UP001500620">
    <property type="component" value="Unassembled WGS sequence"/>
</dbReference>
<dbReference type="Pfam" id="PF02945">
    <property type="entry name" value="Endonuclease_7"/>
    <property type="match status" value="1"/>
</dbReference>
<evidence type="ECO:0000313" key="1">
    <source>
        <dbReference type="EMBL" id="GAA4263887.1"/>
    </source>
</evidence>
<dbReference type="SUPFAM" id="SSF54060">
    <property type="entry name" value="His-Me finger endonucleases"/>
    <property type="match status" value="1"/>
</dbReference>
<gene>
    <name evidence="1" type="ORF">GCM10022255_112500</name>
</gene>
<name>A0ABP8DVI6_9ACTN</name>
<dbReference type="RefSeq" id="WP_345143995.1">
    <property type="nucleotide sequence ID" value="NZ_BAABAT010000083.1"/>
</dbReference>
<evidence type="ECO:0008006" key="3">
    <source>
        <dbReference type="Google" id="ProtNLM"/>
    </source>
</evidence>
<dbReference type="InterPro" id="IPR004211">
    <property type="entry name" value="Endonuclease_7"/>
</dbReference>
<accession>A0ABP8DVI6</accession>
<protein>
    <recommendedName>
        <fullName evidence="3">Recombination endonuclease VII</fullName>
    </recommendedName>
</protein>
<dbReference type="InterPro" id="IPR044925">
    <property type="entry name" value="His-Me_finger_sf"/>
</dbReference>
<comment type="caution">
    <text evidence="1">The sequence shown here is derived from an EMBL/GenBank/DDBJ whole genome shotgun (WGS) entry which is preliminary data.</text>
</comment>
<dbReference type="InterPro" id="IPR038563">
    <property type="entry name" value="Endonuclease_7_sf"/>
</dbReference>
<evidence type="ECO:0000313" key="2">
    <source>
        <dbReference type="Proteomes" id="UP001500620"/>
    </source>
</evidence>